<proteinExistence type="predicted"/>
<sequence length="27" mass="3218">MGSGDFSLLYMNMLVHIYSRFKLTFFV</sequence>
<evidence type="ECO:0000313" key="1">
    <source>
        <dbReference type="EMBL" id="JAD61723.1"/>
    </source>
</evidence>
<reference evidence="1" key="2">
    <citation type="journal article" date="2015" name="Data Brief">
        <title>Shoot transcriptome of the giant reed, Arundo donax.</title>
        <authorList>
            <person name="Barrero R.A."/>
            <person name="Guerrero F.D."/>
            <person name="Moolhuijzen P."/>
            <person name="Goolsby J.A."/>
            <person name="Tidwell J."/>
            <person name="Bellgard S.E."/>
            <person name="Bellgard M.I."/>
        </authorList>
    </citation>
    <scope>NUCLEOTIDE SEQUENCE</scope>
    <source>
        <tissue evidence="1">Shoot tissue taken approximately 20 cm above the soil surface</tissue>
    </source>
</reference>
<reference evidence="1" key="1">
    <citation type="submission" date="2014-09" db="EMBL/GenBank/DDBJ databases">
        <authorList>
            <person name="Magalhaes I.L.F."/>
            <person name="Oliveira U."/>
            <person name="Santos F.R."/>
            <person name="Vidigal T.H.D.A."/>
            <person name="Brescovit A.D."/>
            <person name="Santos A.J."/>
        </authorList>
    </citation>
    <scope>NUCLEOTIDE SEQUENCE</scope>
    <source>
        <tissue evidence="1">Shoot tissue taken approximately 20 cm above the soil surface</tissue>
    </source>
</reference>
<accession>A0A0A9BHW1</accession>
<name>A0A0A9BHW1_ARUDO</name>
<protein>
    <submittedName>
        <fullName evidence="1">Uncharacterized protein</fullName>
    </submittedName>
</protein>
<organism evidence="1">
    <name type="scientific">Arundo donax</name>
    <name type="common">Giant reed</name>
    <name type="synonym">Donax arundinaceus</name>
    <dbReference type="NCBI Taxonomy" id="35708"/>
    <lineage>
        <taxon>Eukaryota</taxon>
        <taxon>Viridiplantae</taxon>
        <taxon>Streptophyta</taxon>
        <taxon>Embryophyta</taxon>
        <taxon>Tracheophyta</taxon>
        <taxon>Spermatophyta</taxon>
        <taxon>Magnoliopsida</taxon>
        <taxon>Liliopsida</taxon>
        <taxon>Poales</taxon>
        <taxon>Poaceae</taxon>
        <taxon>PACMAD clade</taxon>
        <taxon>Arundinoideae</taxon>
        <taxon>Arundineae</taxon>
        <taxon>Arundo</taxon>
    </lineage>
</organism>
<dbReference type="AlphaFoldDB" id="A0A0A9BHW1"/>
<dbReference type="EMBL" id="GBRH01236172">
    <property type="protein sequence ID" value="JAD61723.1"/>
    <property type="molecule type" value="Transcribed_RNA"/>
</dbReference>